<dbReference type="EMBL" id="FMVW01000002">
    <property type="protein sequence ID" value="SCZ28555.1"/>
    <property type="molecule type" value="Genomic_DNA"/>
</dbReference>
<evidence type="ECO:0000313" key="4">
    <source>
        <dbReference type="Proteomes" id="UP000199347"/>
    </source>
</evidence>
<keyword evidence="1" id="KW-0472">Membrane</keyword>
<sequence length="217" mass="24130">MAQIFRRRSNAIVKVALVAVVFVPVAALVFAGVMARSRYADGIGLTVDQPVPFSHQHHVGGLGLDCRYCHTGVEEAAFAGVPPTHTCMTCHSQLWTNAEMLRPVRESLAKDEPIAWNRVTNLPDYVYFNHSVHVENGVGCTTCHGPVDKMPLMQKAEPMTMQWCLDCHRDPAKNLRAPEDVFATNWNSADGKIHGHERLKRYGIDPAKLTDCSTCHR</sequence>
<organism evidence="3 4">
    <name type="scientific">Afifella marina DSM 2698</name>
    <dbReference type="NCBI Taxonomy" id="1120955"/>
    <lineage>
        <taxon>Bacteria</taxon>
        <taxon>Pseudomonadati</taxon>
        <taxon>Pseudomonadota</taxon>
        <taxon>Alphaproteobacteria</taxon>
        <taxon>Hyphomicrobiales</taxon>
        <taxon>Afifellaceae</taxon>
        <taxon>Afifella</taxon>
    </lineage>
</organism>
<dbReference type="SUPFAM" id="SSF48695">
    <property type="entry name" value="Multiheme cytochromes"/>
    <property type="match status" value="1"/>
</dbReference>
<name>A0A1G5MTR4_AFIMA</name>
<dbReference type="STRING" id="1120955.SAMN03080610_00996"/>
<dbReference type="InterPro" id="IPR036280">
    <property type="entry name" value="Multihaem_cyt_sf"/>
</dbReference>
<feature type="domain" description="Cytochrome c7-like" evidence="2">
    <location>
        <begin position="126"/>
        <end position="217"/>
    </location>
</feature>
<evidence type="ECO:0000313" key="3">
    <source>
        <dbReference type="EMBL" id="SCZ28555.1"/>
    </source>
</evidence>
<dbReference type="OrthoDB" id="9814800at2"/>
<dbReference type="PANTHER" id="PTHR39425">
    <property type="entry name" value="LIPOPROTEIN CYTOCHROME C"/>
    <property type="match status" value="1"/>
</dbReference>
<accession>A0A1G5MTR4</accession>
<dbReference type="AlphaFoldDB" id="A0A1G5MTR4"/>
<dbReference type="Gene3D" id="3.90.10.10">
    <property type="entry name" value="Cytochrome C3"/>
    <property type="match status" value="2"/>
</dbReference>
<gene>
    <name evidence="3" type="ORF">SAMN03080610_00996</name>
</gene>
<dbReference type="InterPro" id="IPR029467">
    <property type="entry name" value="Cyt_c7-like"/>
</dbReference>
<dbReference type="Pfam" id="PF14522">
    <property type="entry name" value="Cytochrome_C7"/>
    <property type="match status" value="1"/>
</dbReference>
<dbReference type="PANTHER" id="PTHR39425:SF1">
    <property type="entry name" value="CYTOCHROME C7-LIKE DOMAIN-CONTAINING PROTEIN"/>
    <property type="match status" value="1"/>
</dbReference>
<dbReference type="Proteomes" id="UP000199347">
    <property type="component" value="Unassembled WGS sequence"/>
</dbReference>
<keyword evidence="1" id="KW-0812">Transmembrane</keyword>
<feature type="transmembrane region" description="Helical" evidence="1">
    <location>
        <begin position="12"/>
        <end position="35"/>
    </location>
</feature>
<keyword evidence="4" id="KW-1185">Reference proteome</keyword>
<evidence type="ECO:0000256" key="1">
    <source>
        <dbReference type="SAM" id="Phobius"/>
    </source>
</evidence>
<evidence type="ECO:0000259" key="2">
    <source>
        <dbReference type="Pfam" id="PF14522"/>
    </source>
</evidence>
<dbReference type="CDD" id="cd08168">
    <property type="entry name" value="Cytochrom_C3"/>
    <property type="match status" value="1"/>
</dbReference>
<protein>
    <submittedName>
        <fullName evidence="3">Cytochrome c7</fullName>
    </submittedName>
</protein>
<dbReference type="RefSeq" id="WP_092810221.1">
    <property type="nucleotide sequence ID" value="NZ_FMVW01000002.1"/>
</dbReference>
<proteinExistence type="predicted"/>
<reference evidence="3 4" key="1">
    <citation type="submission" date="2016-10" db="EMBL/GenBank/DDBJ databases">
        <authorList>
            <person name="de Groot N.N."/>
        </authorList>
    </citation>
    <scope>NUCLEOTIDE SEQUENCE [LARGE SCALE GENOMIC DNA]</scope>
    <source>
        <strain evidence="3 4">DSM 2698</strain>
    </source>
</reference>
<keyword evidence="1" id="KW-1133">Transmembrane helix</keyword>